<reference evidence="2 3" key="1">
    <citation type="submission" date="2019-03" db="EMBL/GenBank/DDBJ databases">
        <title>Nematode-trapping fungi genome.</title>
        <authorList>
            <person name="Vidal-Diez De Ulzurrun G."/>
        </authorList>
    </citation>
    <scope>NUCLEOTIDE SEQUENCE [LARGE SCALE GENOMIC DNA]</scope>
    <source>
        <strain evidence="2 3">TWF154</strain>
    </source>
</reference>
<name>A0A7C8KQL3_ORBOL</name>
<proteinExistence type="predicted"/>
<feature type="region of interest" description="Disordered" evidence="1">
    <location>
        <begin position="1"/>
        <end position="35"/>
    </location>
</feature>
<sequence>MSLGRWSQTQRHVSSHHRPSVHQTLRGRGQTGSTGCCRNILVVACTIEAQWSEGEEEKSARALDAHRFKATIPPLQEERSGFVPTSSPAKGVV</sequence>
<dbReference type="Proteomes" id="UP000297595">
    <property type="component" value="Unassembled WGS sequence"/>
</dbReference>
<evidence type="ECO:0000313" key="2">
    <source>
        <dbReference type="EMBL" id="TGJ71183.1"/>
    </source>
</evidence>
<feature type="compositionally biased region" description="Polar residues" evidence="1">
    <location>
        <begin position="1"/>
        <end position="10"/>
    </location>
</feature>
<dbReference type="AlphaFoldDB" id="A0A7C8KQL3"/>
<evidence type="ECO:0000313" key="3">
    <source>
        <dbReference type="Proteomes" id="UP000297595"/>
    </source>
</evidence>
<dbReference type="EMBL" id="SOZJ01000002">
    <property type="protein sequence ID" value="TGJ71183.1"/>
    <property type="molecule type" value="Genomic_DNA"/>
</dbReference>
<protein>
    <submittedName>
        <fullName evidence="2">Uncharacterized protein</fullName>
    </submittedName>
</protein>
<comment type="caution">
    <text evidence="2">The sequence shown here is derived from an EMBL/GenBank/DDBJ whole genome shotgun (WGS) entry which is preliminary data.</text>
</comment>
<organism evidence="2 3">
    <name type="scientific">Orbilia oligospora</name>
    <name type="common">Nematode-trapping fungus</name>
    <name type="synonym">Arthrobotrys oligospora</name>
    <dbReference type="NCBI Taxonomy" id="2813651"/>
    <lineage>
        <taxon>Eukaryota</taxon>
        <taxon>Fungi</taxon>
        <taxon>Dikarya</taxon>
        <taxon>Ascomycota</taxon>
        <taxon>Pezizomycotina</taxon>
        <taxon>Orbiliomycetes</taxon>
        <taxon>Orbiliales</taxon>
        <taxon>Orbiliaceae</taxon>
        <taxon>Orbilia</taxon>
    </lineage>
</organism>
<accession>A0A7C8KQL3</accession>
<evidence type="ECO:0000256" key="1">
    <source>
        <dbReference type="SAM" id="MobiDB-lite"/>
    </source>
</evidence>
<gene>
    <name evidence="2" type="ORF">EYR41_003168</name>
</gene>